<dbReference type="PANTHER" id="PTHR10924:SF6">
    <property type="entry name" value="SOLUTE CARRIER FAMILY 49 MEMBER A3"/>
    <property type="match status" value="1"/>
</dbReference>
<accession>A0A183S7D4</accession>
<keyword evidence="4 5" id="KW-0472">Membrane</keyword>
<feature type="transmembrane region" description="Helical" evidence="5">
    <location>
        <begin position="199"/>
        <end position="217"/>
    </location>
</feature>
<dbReference type="AlphaFoldDB" id="A0A183S7D4"/>
<evidence type="ECO:0000256" key="2">
    <source>
        <dbReference type="ARBA" id="ARBA00022692"/>
    </source>
</evidence>
<feature type="transmembrane region" description="Helical" evidence="5">
    <location>
        <begin position="270"/>
        <end position="293"/>
    </location>
</feature>
<organism evidence="6">
    <name type="scientific">Schistocephalus solidus</name>
    <name type="common">Tapeworm</name>
    <dbReference type="NCBI Taxonomy" id="70667"/>
    <lineage>
        <taxon>Eukaryota</taxon>
        <taxon>Metazoa</taxon>
        <taxon>Spiralia</taxon>
        <taxon>Lophotrochozoa</taxon>
        <taxon>Platyhelminthes</taxon>
        <taxon>Cestoda</taxon>
        <taxon>Eucestoda</taxon>
        <taxon>Diphyllobothriidea</taxon>
        <taxon>Diphyllobothriidae</taxon>
        <taxon>Schistocephalus</taxon>
    </lineage>
</organism>
<keyword evidence="2 5" id="KW-0812">Transmembrane</keyword>
<feature type="transmembrane region" description="Helical" evidence="5">
    <location>
        <begin position="128"/>
        <end position="149"/>
    </location>
</feature>
<feature type="transmembrane region" description="Helical" evidence="5">
    <location>
        <begin position="299"/>
        <end position="319"/>
    </location>
</feature>
<keyword evidence="3 5" id="KW-1133">Transmembrane helix</keyword>
<feature type="transmembrane region" description="Helical" evidence="5">
    <location>
        <begin position="365"/>
        <end position="385"/>
    </location>
</feature>
<dbReference type="PANTHER" id="PTHR10924">
    <property type="entry name" value="MAJOR FACILITATOR SUPERFAMILY PROTEIN-RELATED"/>
    <property type="match status" value="1"/>
</dbReference>
<dbReference type="Gene3D" id="1.20.1250.20">
    <property type="entry name" value="MFS general substrate transporter like domains"/>
    <property type="match status" value="1"/>
</dbReference>
<evidence type="ECO:0000256" key="5">
    <source>
        <dbReference type="SAM" id="Phobius"/>
    </source>
</evidence>
<name>A0A183S7D4_SCHSO</name>
<dbReference type="InterPro" id="IPR049680">
    <property type="entry name" value="FLVCR1-2_SLC49-like"/>
</dbReference>
<protein>
    <submittedName>
        <fullName evidence="6">MFS domain-containing protein</fullName>
    </submittedName>
</protein>
<feature type="transmembrane region" description="Helical" evidence="5">
    <location>
        <begin position="237"/>
        <end position="258"/>
    </location>
</feature>
<feature type="transmembrane region" description="Helical" evidence="5">
    <location>
        <begin position="68"/>
        <end position="90"/>
    </location>
</feature>
<feature type="transmembrane region" description="Helical" evidence="5">
    <location>
        <begin position="326"/>
        <end position="345"/>
    </location>
</feature>
<feature type="transmembrane region" description="Helical" evidence="5">
    <location>
        <begin position="169"/>
        <end position="187"/>
    </location>
</feature>
<dbReference type="WBParaSite" id="SSLN_0000014001-mRNA-1">
    <property type="protein sequence ID" value="SSLN_0000014001-mRNA-1"/>
    <property type="gene ID" value="SSLN_0000014001"/>
</dbReference>
<evidence type="ECO:0000313" key="6">
    <source>
        <dbReference type="WBParaSite" id="SSLN_0000014001-mRNA-1"/>
    </source>
</evidence>
<proteinExistence type="predicted"/>
<dbReference type="Pfam" id="PF07690">
    <property type="entry name" value="MFS_1"/>
    <property type="match status" value="1"/>
</dbReference>
<evidence type="ECO:0000256" key="1">
    <source>
        <dbReference type="ARBA" id="ARBA00004141"/>
    </source>
</evidence>
<evidence type="ECO:0000256" key="3">
    <source>
        <dbReference type="ARBA" id="ARBA00022989"/>
    </source>
</evidence>
<dbReference type="GO" id="GO:0022857">
    <property type="term" value="F:transmembrane transporter activity"/>
    <property type="evidence" value="ECO:0007669"/>
    <property type="project" value="InterPro"/>
</dbReference>
<feature type="transmembrane region" description="Helical" evidence="5">
    <location>
        <begin position="32"/>
        <end position="56"/>
    </location>
</feature>
<dbReference type="GO" id="GO:0016020">
    <property type="term" value="C:membrane"/>
    <property type="evidence" value="ECO:0007669"/>
    <property type="project" value="UniProtKB-SubCell"/>
</dbReference>
<comment type="subcellular location">
    <subcellularLocation>
        <location evidence="1">Membrane</location>
        <topology evidence="1">Multi-pass membrane protein</topology>
    </subcellularLocation>
</comment>
<evidence type="ECO:0000256" key="4">
    <source>
        <dbReference type="ARBA" id="ARBA00023136"/>
    </source>
</evidence>
<reference evidence="6" key="1">
    <citation type="submission" date="2016-06" db="UniProtKB">
        <authorList>
            <consortium name="WormBaseParasite"/>
        </authorList>
    </citation>
    <scope>IDENTIFICATION</scope>
</reference>
<dbReference type="InterPro" id="IPR036259">
    <property type="entry name" value="MFS_trans_sf"/>
</dbReference>
<dbReference type="InterPro" id="IPR011701">
    <property type="entry name" value="MFS"/>
</dbReference>
<sequence>LQEFIMHNSESSTPLLSSSSNTITIKSSGFRWMVLLGLSAQNTLSGILWIALAPVANHAISYYCMTAYSLNAINLIFPFTTVLVGLFTAASIDIFGVRYVLGTGILCNLTCAFLRLTSTWMTKSSSRFALLIVAQIIASIAQPFCLFAPTKLALVWFPDTQRTTATTLASLANSFGVLIGSAYPPLLVKQPSDIPSLEASIFGIAVFVALLTLPAFWRGNRFLAFHTWIVLKNRGFLLLAFGFATGLAYFTTVSALFQQMLCSTGYSNEFAGLCGALMIGGGIFVAFLVSIIVGKTGSILYGIKVVFYSLGAIGFSVTIQFPGRAMLIAFFVLWFGGFGFSIYGLSLEMAAEATYPVPEMVTTGFMLMLSQLLSIISIMLMQVFAPVIRDSRLQTCGPDALVKVSHIQLQLQWFSQFVA</sequence>
<feature type="transmembrane region" description="Helical" evidence="5">
    <location>
        <begin position="96"/>
        <end position="116"/>
    </location>
</feature>
<dbReference type="SUPFAM" id="SSF103473">
    <property type="entry name" value="MFS general substrate transporter"/>
    <property type="match status" value="1"/>
</dbReference>